<protein>
    <submittedName>
        <fullName evidence="1">Uncharacterized protein</fullName>
    </submittedName>
</protein>
<gene>
    <name evidence="1" type="ORF">COCHEDRAFT_1029381</name>
</gene>
<reference evidence="1 2" key="1">
    <citation type="journal article" date="2012" name="PLoS Pathog.">
        <title>Diverse lifestyles and strategies of plant pathogenesis encoded in the genomes of eighteen Dothideomycetes fungi.</title>
        <authorList>
            <person name="Ohm R.A."/>
            <person name="Feau N."/>
            <person name="Henrissat B."/>
            <person name="Schoch C.L."/>
            <person name="Horwitz B.A."/>
            <person name="Barry K.W."/>
            <person name="Condon B.J."/>
            <person name="Copeland A.C."/>
            <person name="Dhillon B."/>
            <person name="Glaser F."/>
            <person name="Hesse C.N."/>
            <person name="Kosti I."/>
            <person name="LaButti K."/>
            <person name="Lindquist E.A."/>
            <person name="Lucas S."/>
            <person name="Salamov A.A."/>
            <person name="Bradshaw R.E."/>
            <person name="Ciuffetti L."/>
            <person name="Hamelin R.C."/>
            <person name="Kema G.H.J."/>
            <person name="Lawrence C."/>
            <person name="Scott J.A."/>
            <person name="Spatafora J.W."/>
            <person name="Turgeon B.G."/>
            <person name="de Wit P.J.G.M."/>
            <person name="Zhong S."/>
            <person name="Goodwin S.B."/>
            <person name="Grigoriev I.V."/>
        </authorList>
    </citation>
    <scope>NUCLEOTIDE SEQUENCE [LARGE SCALE GENOMIC DNA]</scope>
    <source>
        <strain evidence="2">C5 / ATCC 48332 / race O</strain>
    </source>
</reference>
<sequence>MAHGACSHVTETTGRTDPNSSFEILRVRPQKSLQALKFMFVDDAAHVALPWPRINWEQCCITLFRQTSSTSGYTKTWFTPRHICPAFMNLAAAMRRVTESALADLVTIEGPAPKLEDNGREILRCDSGNNARYLTRSSKEDMVAVLGGDITRLRCRAGDG</sequence>
<dbReference type="EMBL" id="KB445574">
    <property type="protein sequence ID" value="EMD93167.1"/>
    <property type="molecule type" value="Genomic_DNA"/>
</dbReference>
<dbReference type="HOGENOM" id="CLU_1651997_0_0_1"/>
<evidence type="ECO:0000313" key="1">
    <source>
        <dbReference type="EMBL" id="EMD93167.1"/>
    </source>
</evidence>
<dbReference type="Proteomes" id="UP000016936">
    <property type="component" value="Unassembled WGS sequence"/>
</dbReference>
<accession>M2UZM0</accession>
<dbReference type="AlphaFoldDB" id="M2UZM0"/>
<organism evidence="1 2">
    <name type="scientific">Cochliobolus heterostrophus (strain C5 / ATCC 48332 / race O)</name>
    <name type="common">Southern corn leaf blight fungus</name>
    <name type="synonym">Bipolaris maydis</name>
    <dbReference type="NCBI Taxonomy" id="701091"/>
    <lineage>
        <taxon>Eukaryota</taxon>
        <taxon>Fungi</taxon>
        <taxon>Dikarya</taxon>
        <taxon>Ascomycota</taxon>
        <taxon>Pezizomycotina</taxon>
        <taxon>Dothideomycetes</taxon>
        <taxon>Pleosporomycetidae</taxon>
        <taxon>Pleosporales</taxon>
        <taxon>Pleosporineae</taxon>
        <taxon>Pleosporaceae</taxon>
        <taxon>Bipolaris</taxon>
    </lineage>
</organism>
<keyword evidence="2" id="KW-1185">Reference proteome</keyword>
<evidence type="ECO:0000313" key="2">
    <source>
        <dbReference type="Proteomes" id="UP000016936"/>
    </source>
</evidence>
<proteinExistence type="predicted"/>
<reference evidence="2" key="2">
    <citation type="journal article" date="2013" name="PLoS Genet.">
        <title>Comparative genome structure, secondary metabolite, and effector coding capacity across Cochliobolus pathogens.</title>
        <authorList>
            <person name="Condon B.J."/>
            <person name="Leng Y."/>
            <person name="Wu D."/>
            <person name="Bushley K.E."/>
            <person name="Ohm R.A."/>
            <person name="Otillar R."/>
            <person name="Martin J."/>
            <person name="Schackwitz W."/>
            <person name="Grimwood J."/>
            <person name="MohdZainudin N."/>
            <person name="Xue C."/>
            <person name="Wang R."/>
            <person name="Manning V.A."/>
            <person name="Dhillon B."/>
            <person name="Tu Z.J."/>
            <person name="Steffenson B.J."/>
            <person name="Salamov A."/>
            <person name="Sun H."/>
            <person name="Lowry S."/>
            <person name="LaButti K."/>
            <person name="Han J."/>
            <person name="Copeland A."/>
            <person name="Lindquist E."/>
            <person name="Barry K."/>
            <person name="Schmutz J."/>
            <person name="Baker S.E."/>
            <person name="Ciuffetti L.M."/>
            <person name="Grigoriev I.V."/>
            <person name="Zhong S."/>
            <person name="Turgeon B.G."/>
        </authorList>
    </citation>
    <scope>NUCLEOTIDE SEQUENCE [LARGE SCALE GENOMIC DNA]</scope>
    <source>
        <strain evidence="2">C5 / ATCC 48332 / race O</strain>
    </source>
</reference>
<name>M2UZM0_COCH5</name>